<reference evidence="2" key="1">
    <citation type="journal article" date="2014" name="Int. J. Syst. Evol. Microbiol.">
        <title>Complete genome sequence of Corynebacterium casei LMG S-19264T (=DSM 44701T), isolated from a smear-ripened cheese.</title>
        <authorList>
            <consortium name="US DOE Joint Genome Institute (JGI-PGF)"/>
            <person name="Walter F."/>
            <person name="Albersmeier A."/>
            <person name="Kalinowski J."/>
            <person name="Ruckert C."/>
        </authorList>
    </citation>
    <scope>NUCLEOTIDE SEQUENCE</scope>
    <source>
        <strain evidence="2">VKM B-2789</strain>
    </source>
</reference>
<protein>
    <recommendedName>
        <fullName evidence="4">Adhesin domain-containing protein</fullName>
    </recommendedName>
</protein>
<comment type="caution">
    <text evidence="2">The sequence shown here is derived from an EMBL/GenBank/DDBJ whole genome shotgun (WGS) entry which is preliminary data.</text>
</comment>
<dbReference type="EMBL" id="BSFM01000001">
    <property type="protein sequence ID" value="GLK82148.1"/>
    <property type="molecule type" value="Genomic_DNA"/>
</dbReference>
<dbReference type="Proteomes" id="UP001143330">
    <property type="component" value="Unassembled WGS sequence"/>
</dbReference>
<sequence length="239" mass="25064">MTFSSAACLALFLLLFARPAGAAAGELRPDLSGVTEIDIAGDAALVKLTAADGPAEVRLVARRSGWFSRWYSSWFYNDCRSDSRMWVEGTVLHVTVVTPSTFEASDCTVELTARLPEGASVRIGLDAVEARLDGRFGALDLGTRAGDVTLTGTVEAAELSGMALRARLDLAGRPVGWPAPRALRFSAGSLDAAVELGAGDGAGWRVDAKAALVDTGLANDPAAPTQLAVSGDYVRLRLR</sequence>
<reference evidence="2" key="2">
    <citation type="submission" date="2023-01" db="EMBL/GenBank/DDBJ databases">
        <authorList>
            <person name="Sun Q."/>
            <person name="Evtushenko L."/>
        </authorList>
    </citation>
    <scope>NUCLEOTIDE SEQUENCE</scope>
    <source>
        <strain evidence="2">VKM B-2789</strain>
    </source>
</reference>
<name>A0A9W6JVI0_9HYPH</name>
<feature type="signal peptide" evidence="1">
    <location>
        <begin position="1"/>
        <end position="22"/>
    </location>
</feature>
<gene>
    <name evidence="2" type="ORF">GCM10017653_02170</name>
</gene>
<organism evidence="2 3">
    <name type="scientific">Ancylobacter defluvii</name>
    <dbReference type="NCBI Taxonomy" id="1282440"/>
    <lineage>
        <taxon>Bacteria</taxon>
        <taxon>Pseudomonadati</taxon>
        <taxon>Pseudomonadota</taxon>
        <taxon>Alphaproteobacteria</taxon>
        <taxon>Hyphomicrobiales</taxon>
        <taxon>Xanthobacteraceae</taxon>
        <taxon>Ancylobacter</taxon>
    </lineage>
</organism>
<evidence type="ECO:0000313" key="2">
    <source>
        <dbReference type="EMBL" id="GLK82148.1"/>
    </source>
</evidence>
<proteinExistence type="predicted"/>
<dbReference type="RefSeq" id="WP_213362818.1">
    <property type="nucleotide sequence ID" value="NZ_BSFM01000001.1"/>
</dbReference>
<evidence type="ECO:0000256" key="1">
    <source>
        <dbReference type="SAM" id="SignalP"/>
    </source>
</evidence>
<keyword evidence="3" id="KW-1185">Reference proteome</keyword>
<dbReference type="AlphaFoldDB" id="A0A9W6JVI0"/>
<evidence type="ECO:0000313" key="3">
    <source>
        <dbReference type="Proteomes" id="UP001143330"/>
    </source>
</evidence>
<accession>A0A9W6JVI0</accession>
<feature type="chain" id="PRO_5040899694" description="Adhesin domain-containing protein" evidence="1">
    <location>
        <begin position="23"/>
        <end position="239"/>
    </location>
</feature>
<keyword evidence="1" id="KW-0732">Signal</keyword>
<evidence type="ECO:0008006" key="4">
    <source>
        <dbReference type="Google" id="ProtNLM"/>
    </source>
</evidence>